<accession>A0A1T4LV56</accession>
<protein>
    <recommendedName>
        <fullName evidence="5">Mga helix-turn-helix domain-containing protein</fullName>
    </recommendedName>
</protein>
<dbReference type="InterPro" id="IPR050661">
    <property type="entry name" value="BglG_antiterminators"/>
</dbReference>
<dbReference type="STRING" id="180163.SAMN02745174_00979"/>
<dbReference type="AlphaFoldDB" id="A0A1T4LV56"/>
<reference evidence="3 4" key="1">
    <citation type="submission" date="2017-02" db="EMBL/GenBank/DDBJ databases">
        <authorList>
            <person name="Peterson S.W."/>
        </authorList>
    </citation>
    <scope>NUCLEOTIDE SEQUENCE [LARGE SCALE GENOMIC DNA]</scope>
    <source>
        <strain evidence="3 4">ATCC 700028</strain>
    </source>
</reference>
<dbReference type="PANTHER" id="PTHR30185">
    <property type="entry name" value="CRYPTIC BETA-GLUCOSIDE BGL OPERON ANTITERMINATOR"/>
    <property type="match status" value="1"/>
</dbReference>
<dbReference type="PANTHER" id="PTHR30185:SF18">
    <property type="entry name" value="TRANSCRIPTIONAL REGULATOR MTLR"/>
    <property type="match status" value="1"/>
</dbReference>
<keyword evidence="2" id="KW-0804">Transcription</keyword>
<proteinExistence type="predicted"/>
<sequence length="474" mass="56541">MEKMSINFNEIDIKILNFLLHGETYSLQEILREFSYSKSLIKKSLSKLDETLREKGFPSLRIERGVYSITTHKKEIIHLIKENIKYSKDERITHLLFNILTQGQINLTRIAEELGYNRKTLQLDLRTCKDILKVFNLSLESHHGKYIKLHGEHRFTYVFLIALLVKIILKRKIPAYESLYKTLFPKDKVKKYRDYFYEIDQIFPYILGFKRYCGIVSIFAIQENFPHLAPKNFFSSFTPKEKNFIDKYSAKLENLNIRLIKDNVTILSYLLSEVDHGFYEDPLKISSSTKKFIYTFETLYYPLTPKNRMILHTLIKDSIFEKAFNLLENPDIGSYLHIEEKDDFNISIKTILKNCKIDISHRSYLKIIMFLNSIRNDNLKIEKNSIENILILDTSLDFWMGNIIKSHLYRNYNLKKIDLKHFLENIKYETYDLVFTLDLPRDRYPKVDTSLIPIDWIEFGVNKDYFNRFPFKHL</sequence>
<evidence type="ECO:0000256" key="1">
    <source>
        <dbReference type="ARBA" id="ARBA00023015"/>
    </source>
</evidence>
<dbReference type="Proteomes" id="UP000191153">
    <property type="component" value="Unassembled WGS sequence"/>
</dbReference>
<evidence type="ECO:0008006" key="5">
    <source>
        <dbReference type="Google" id="ProtNLM"/>
    </source>
</evidence>
<evidence type="ECO:0000313" key="4">
    <source>
        <dbReference type="Proteomes" id="UP000191153"/>
    </source>
</evidence>
<keyword evidence="1" id="KW-0805">Transcription regulation</keyword>
<evidence type="ECO:0000313" key="3">
    <source>
        <dbReference type="EMBL" id="SJZ58572.1"/>
    </source>
</evidence>
<name>A0A1T4LV56_9FUSO</name>
<keyword evidence="4" id="KW-1185">Reference proteome</keyword>
<organism evidence="3 4">
    <name type="scientific">Cetobacterium ceti</name>
    <dbReference type="NCBI Taxonomy" id="180163"/>
    <lineage>
        <taxon>Bacteria</taxon>
        <taxon>Fusobacteriati</taxon>
        <taxon>Fusobacteriota</taxon>
        <taxon>Fusobacteriia</taxon>
        <taxon>Fusobacteriales</taxon>
        <taxon>Fusobacteriaceae</taxon>
        <taxon>Cetobacterium</taxon>
    </lineage>
</organism>
<evidence type="ECO:0000256" key="2">
    <source>
        <dbReference type="ARBA" id="ARBA00023163"/>
    </source>
</evidence>
<dbReference type="EMBL" id="FUWX01000007">
    <property type="protein sequence ID" value="SJZ58572.1"/>
    <property type="molecule type" value="Genomic_DNA"/>
</dbReference>
<dbReference type="RefSeq" id="WP_078693494.1">
    <property type="nucleotide sequence ID" value="NZ_FUWX01000007.1"/>
</dbReference>
<gene>
    <name evidence="3" type="ORF">SAMN02745174_00979</name>
</gene>